<dbReference type="Gene3D" id="3.30.710.10">
    <property type="entry name" value="Potassium Channel Kv1.1, Chain A"/>
    <property type="match status" value="1"/>
</dbReference>
<dbReference type="InterPro" id="IPR052664">
    <property type="entry name" value="BTB-MATH_domain_protein"/>
</dbReference>
<evidence type="ECO:0000259" key="2">
    <source>
        <dbReference type="PROSITE" id="PS50097"/>
    </source>
</evidence>
<dbReference type="InterPro" id="IPR011333">
    <property type="entry name" value="SKP1/BTB/POZ_sf"/>
</dbReference>
<dbReference type="AlphaFoldDB" id="A0A2G5VBY5"/>
<evidence type="ECO:0000256" key="1">
    <source>
        <dbReference type="SAM" id="MobiDB-lite"/>
    </source>
</evidence>
<protein>
    <recommendedName>
        <fullName evidence="2">BTB domain-containing protein</fullName>
    </recommendedName>
</protein>
<feature type="region of interest" description="Disordered" evidence="1">
    <location>
        <begin position="1"/>
        <end position="26"/>
    </location>
</feature>
<dbReference type="PANTHER" id="PTHR22743:SF165">
    <property type="entry name" value="BTB AND MATH DOMAIN CONTAINING-RELATED"/>
    <property type="match status" value="1"/>
</dbReference>
<comment type="caution">
    <text evidence="3">The sequence shown here is derived from an EMBL/GenBank/DDBJ whole genome shotgun (WGS) entry which is preliminary data.</text>
</comment>
<dbReference type="SUPFAM" id="SSF54695">
    <property type="entry name" value="POZ domain"/>
    <property type="match status" value="1"/>
</dbReference>
<dbReference type="EMBL" id="PDUG01000002">
    <property type="protein sequence ID" value="PIC49181.1"/>
    <property type="molecule type" value="Genomic_DNA"/>
</dbReference>
<proteinExistence type="predicted"/>
<sequence length="201" mass="22296">MSSASSSSAPQPDSKPSGAPKPMDFSGTDPSLTDGVVLVAGQKFHISKTHLARHSMFFETMFFEKGFQEANQKIVELKEVSAEGFQIFLELINGYNRLSDKNIESAIQCSSMWQSEIPLKKCTKFLQKKSKFSITEKFLLADKLDLIALKKSIIKEVKTNADLEQLVGSHDVSVFKPSTVELIARKSLEINRGQPPVITIT</sequence>
<evidence type="ECO:0000313" key="3">
    <source>
        <dbReference type="EMBL" id="PIC49181.1"/>
    </source>
</evidence>
<dbReference type="STRING" id="1611254.A0A2G5VBY5"/>
<name>A0A2G5VBY5_9PELO</name>
<dbReference type="CDD" id="cd01165">
    <property type="entry name" value="BTB_POZ"/>
    <property type="match status" value="1"/>
</dbReference>
<dbReference type="SMART" id="SM00225">
    <property type="entry name" value="BTB"/>
    <property type="match status" value="1"/>
</dbReference>
<keyword evidence="4" id="KW-1185">Reference proteome</keyword>
<reference evidence="4" key="1">
    <citation type="submission" date="2017-10" db="EMBL/GenBank/DDBJ databases">
        <title>Rapid genome shrinkage in a self-fertile nematode reveals novel sperm competition proteins.</title>
        <authorList>
            <person name="Yin D."/>
            <person name="Schwarz E.M."/>
            <person name="Thomas C.G."/>
            <person name="Felde R.L."/>
            <person name="Korf I.F."/>
            <person name="Cutter A.D."/>
            <person name="Schartner C.M."/>
            <person name="Ralston E.J."/>
            <person name="Meyer B.J."/>
            <person name="Haag E.S."/>
        </authorList>
    </citation>
    <scope>NUCLEOTIDE SEQUENCE [LARGE SCALE GENOMIC DNA]</scope>
    <source>
        <strain evidence="4">JU1422</strain>
    </source>
</reference>
<dbReference type="Pfam" id="PF00651">
    <property type="entry name" value="BTB"/>
    <property type="match status" value="1"/>
</dbReference>
<organism evidence="3 4">
    <name type="scientific">Caenorhabditis nigoni</name>
    <dbReference type="NCBI Taxonomy" id="1611254"/>
    <lineage>
        <taxon>Eukaryota</taxon>
        <taxon>Metazoa</taxon>
        <taxon>Ecdysozoa</taxon>
        <taxon>Nematoda</taxon>
        <taxon>Chromadorea</taxon>
        <taxon>Rhabditida</taxon>
        <taxon>Rhabditina</taxon>
        <taxon>Rhabditomorpha</taxon>
        <taxon>Rhabditoidea</taxon>
        <taxon>Rhabditidae</taxon>
        <taxon>Peloderinae</taxon>
        <taxon>Caenorhabditis</taxon>
    </lineage>
</organism>
<evidence type="ECO:0000313" key="4">
    <source>
        <dbReference type="Proteomes" id="UP000230233"/>
    </source>
</evidence>
<dbReference type="OrthoDB" id="2311693at2759"/>
<dbReference type="PROSITE" id="PS50097">
    <property type="entry name" value="BTB"/>
    <property type="match status" value="1"/>
</dbReference>
<feature type="domain" description="BTB" evidence="2">
    <location>
        <begin position="33"/>
        <end position="92"/>
    </location>
</feature>
<dbReference type="PANTHER" id="PTHR22743">
    <property type="entry name" value="MEPRIN/TRAF-LIKE MATH FAMILY-C.ELEGANS"/>
    <property type="match status" value="1"/>
</dbReference>
<dbReference type="InterPro" id="IPR000210">
    <property type="entry name" value="BTB/POZ_dom"/>
</dbReference>
<gene>
    <name evidence="3" type="primary">Cnig_chr_II.g7869</name>
    <name evidence="3" type="ORF">B9Z55_007869</name>
</gene>
<accession>A0A2G5VBY5</accession>
<feature type="compositionally biased region" description="Low complexity" evidence="1">
    <location>
        <begin position="1"/>
        <end position="17"/>
    </location>
</feature>
<dbReference type="Proteomes" id="UP000230233">
    <property type="component" value="Chromosome II"/>
</dbReference>